<feature type="binding site" evidence="18">
    <location>
        <position position="319"/>
    </location>
    <ligand>
        <name>ATP</name>
        <dbReference type="ChEBI" id="CHEBI:30616"/>
    </ligand>
</feature>
<evidence type="ECO:0000256" key="9">
    <source>
        <dbReference type="ARBA" id="ARBA00022723"/>
    </source>
</evidence>
<feature type="region of interest" description="Disordered" evidence="20">
    <location>
        <begin position="355"/>
        <end position="377"/>
    </location>
</feature>
<keyword evidence="7 17" id="KW-0554">One-carbon metabolism</keyword>
<evidence type="ECO:0000313" key="21">
    <source>
        <dbReference type="EMBL" id="ACO67401.1"/>
    </source>
</evidence>
<evidence type="ECO:0000256" key="1">
    <source>
        <dbReference type="ARBA" id="ARBA00004273"/>
    </source>
</evidence>
<keyword evidence="8 17" id="KW-0436">Ligase</keyword>
<evidence type="ECO:0000256" key="11">
    <source>
        <dbReference type="ARBA" id="ARBA00022792"/>
    </source>
</evidence>
<dbReference type="KEGG" id="mis:MICPUN_88042"/>
<dbReference type="RefSeq" id="XP_002506143.1">
    <property type="nucleotide sequence ID" value="XM_002506097.1"/>
</dbReference>
<proteinExistence type="inferred from homology"/>
<dbReference type="InterPro" id="IPR001645">
    <property type="entry name" value="Folylpolyglutamate_synth"/>
</dbReference>
<dbReference type="UniPathway" id="UPA00850"/>
<dbReference type="eggNOG" id="KOG2525">
    <property type="taxonomic scope" value="Eukaryota"/>
</dbReference>
<evidence type="ECO:0000256" key="17">
    <source>
        <dbReference type="PIRNR" id="PIRNR038895"/>
    </source>
</evidence>
<dbReference type="NCBIfam" id="TIGR01499">
    <property type="entry name" value="folC"/>
    <property type="match status" value="1"/>
</dbReference>
<keyword evidence="22" id="KW-1185">Reference proteome</keyword>
<evidence type="ECO:0000256" key="19">
    <source>
        <dbReference type="PIRSR" id="PIRSR038895-2"/>
    </source>
</evidence>
<evidence type="ECO:0000313" key="22">
    <source>
        <dbReference type="Proteomes" id="UP000002009"/>
    </source>
</evidence>
<keyword evidence="6" id="KW-0963">Cytoplasm</keyword>
<comment type="catalytic activity">
    <reaction evidence="16 17">
        <text>(6S)-5,6,7,8-tetrahydrofolyl-(gamma-L-Glu)(n) + L-glutamate + ATP = (6S)-5,6,7,8-tetrahydrofolyl-(gamma-L-Glu)(n+1) + ADP + phosphate + H(+)</text>
        <dbReference type="Rhea" id="RHEA:10580"/>
        <dbReference type="Rhea" id="RHEA-COMP:14738"/>
        <dbReference type="Rhea" id="RHEA-COMP:14740"/>
        <dbReference type="ChEBI" id="CHEBI:15378"/>
        <dbReference type="ChEBI" id="CHEBI:29985"/>
        <dbReference type="ChEBI" id="CHEBI:30616"/>
        <dbReference type="ChEBI" id="CHEBI:43474"/>
        <dbReference type="ChEBI" id="CHEBI:141005"/>
        <dbReference type="ChEBI" id="CHEBI:456216"/>
        <dbReference type="EC" id="6.3.2.17"/>
    </reaction>
</comment>
<reference evidence="21 22" key="1">
    <citation type="journal article" date="2009" name="Science">
        <title>Green evolution and dynamic adaptations revealed by genomes of the marine picoeukaryotes Micromonas.</title>
        <authorList>
            <person name="Worden A.Z."/>
            <person name="Lee J.H."/>
            <person name="Mock T."/>
            <person name="Rouze P."/>
            <person name="Simmons M.P."/>
            <person name="Aerts A.L."/>
            <person name="Allen A.E."/>
            <person name="Cuvelier M.L."/>
            <person name="Derelle E."/>
            <person name="Everett M.V."/>
            <person name="Foulon E."/>
            <person name="Grimwood J."/>
            <person name="Gundlach H."/>
            <person name="Henrissat B."/>
            <person name="Napoli C."/>
            <person name="McDonald S.M."/>
            <person name="Parker M.S."/>
            <person name="Rombauts S."/>
            <person name="Salamov A."/>
            <person name="Von Dassow P."/>
            <person name="Badger J.H."/>
            <person name="Coutinho P.M."/>
            <person name="Demir E."/>
            <person name="Dubchak I."/>
            <person name="Gentemann C."/>
            <person name="Eikrem W."/>
            <person name="Gready J.E."/>
            <person name="John U."/>
            <person name="Lanier W."/>
            <person name="Lindquist E.A."/>
            <person name="Lucas S."/>
            <person name="Mayer K.F."/>
            <person name="Moreau H."/>
            <person name="Not F."/>
            <person name="Otillar R."/>
            <person name="Panaud O."/>
            <person name="Pangilinan J."/>
            <person name="Paulsen I."/>
            <person name="Piegu B."/>
            <person name="Poliakov A."/>
            <person name="Robbens S."/>
            <person name="Schmutz J."/>
            <person name="Toulza E."/>
            <person name="Wyss T."/>
            <person name="Zelensky A."/>
            <person name="Zhou K."/>
            <person name="Armbrust E.V."/>
            <person name="Bhattacharya D."/>
            <person name="Goodenough U.W."/>
            <person name="Van de Peer Y."/>
            <person name="Grigoriev I.V."/>
        </authorList>
    </citation>
    <scope>NUCLEOTIDE SEQUENCE [LARGE SCALE GENOMIC DNA]</scope>
    <source>
        <strain evidence="22">RCC299 / NOUM17</strain>
    </source>
</reference>
<dbReference type="InterPro" id="IPR036565">
    <property type="entry name" value="Mur-like_cat_sf"/>
</dbReference>
<comment type="similarity">
    <text evidence="5 17">Belongs to the folylpolyglutamate synthase family.</text>
</comment>
<dbReference type="OrthoDB" id="5212574at2759"/>
<organism evidence="21 22">
    <name type="scientific">Micromonas commoda (strain RCC299 / NOUM17 / CCMP2709)</name>
    <name type="common">Picoplanktonic green alga</name>
    <dbReference type="NCBI Taxonomy" id="296587"/>
    <lineage>
        <taxon>Eukaryota</taxon>
        <taxon>Viridiplantae</taxon>
        <taxon>Chlorophyta</taxon>
        <taxon>Mamiellophyceae</taxon>
        <taxon>Mamiellales</taxon>
        <taxon>Mamiellaceae</taxon>
        <taxon>Micromonas</taxon>
    </lineage>
</organism>
<dbReference type="PROSITE" id="PS01012">
    <property type="entry name" value="FOLYLPOLYGLU_SYNT_2"/>
    <property type="match status" value="1"/>
</dbReference>
<dbReference type="InParanoid" id="C1EGW6"/>
<dbReference type="OMA" id="ESLDCCM"/>
<dbReference type="InterPro" id="IPR018109">
    <property type="entry name" value="Folylpolyglutamate_synth_CS"/>
</dbReference>
<evidence type="ECO:0000256" key="14">
    <source>
        <dbReference type="ARBA" id="ARBA00023128"/>
    </source>
</evidence>
<evidence type="ECO:0000256" key="8">
    <source>
        <dbReference type="ARBA" id="ARBA00022598"/>
    </source>
</evidence>
<evidence type="ECO:0000256" key="10">
    <source>
        <dbReference type="ARBA" id="ARBA00022741"/>
    </source>
</evidence>
<keyword evidence="10 18" id="KW-0547">Nucleotide-binding</keyword>
<evidence type="ECO:0000256" key="4">
    <source>
        <dbReference type="ARBA" id="ARBA00005150"/>
    </source>
</evidence>
<keyword evidence="11" id="KW-0999">Mitochondrion inner membrane</keyword>
<feature type="binding site" evidence="19">
    <location>
        <position position="192"/>
    </location>
    <ligand>
        <name>Mg(2+)</name>
        <dbReference type="ChEBI" id="CHEBI:18420"/>
        <label>1</label>
    </ligand>
</feature>
<dbReference type="EMBL" id="CP001332">
    <property type="protein sequence ID" value="ACO67401.1"/>
    <property type="molecule type" value="Genomic_DNA"/>
</dbReference>
<keyword evidence="15" id="KW-0472">Membrane</keyword>
<dbReference type="AlphaFoldDB" id="C1EGW6"/>
<dbReference type="GeneID" id="8249072"/>
<evidence type="ECO:0000256" key="3">
    <source>
        <dbReference type="ARBA" id="ARBA00004496"/>
    </source>
</evidence>
<evidence type="ECO:0000256" key="16">
    <source>
        <dbReference type="ARBA" id="ARBA00047493"/>
    </source>
</evidence>
<keyword evidence="14" id="KW-0496">Mitochondrion</keyword>
<dbReference type="SUPFAM" id="SSF53623">
    <property type="entry name" value="MurD-like peptide ligases, catalytic domain"/>
    <property type="match status" value="1"/>
</dbReference>
<evidence type="ECO:0000256" key="6">
    <source>
        <dbReference type="ARBA" id="ARBA00022490"/>
    </source>
</evidence>
<dbReference type="PANTHER" id="PTHR11136">
    <property type="entry name" value="FOLYLPOLYGLUTAMATE SYNTHASE-RELATED"/>
    <property type="match status" value="1"/>
</dbReference>
<dbReference type="PANTHER" id="PTHR11136:SF5">
    <property type="entry name" value="FOLYLPOLYGLUTAMATE SYNTHASE, MITOCHONDRIAL"/>
    <property type="match status" value="1"/>
</dbReference>
<keyword evidence="12 18" id="KW-0067">ATP-binding</keyword>
<dbReference type="SUPFAM" id="SSF53244">
    <property type="entry name" value="MurD-like peptide ligases, peptide-binding domain"/>
    <property type="match status" value="1"/>
</dbReference>
<dbReference type="GO" id="GO:0005743">
    <property type="term" value="C:mitochondrial inner membrane"/>
    <property type="evidence" value="ECO:0007669"/>
    <property type="project" value="UniProtKB-SubCell"/>
</dbReference>
<gene>
    <name evidence="21" type="ORF">MICPUN_88042</name>
</gene>
<dbReference type="InterPro" id="IPR036615">
    <property type="entry name" value="Mur_ligase_C_dom_sf"/>
</dbReference>
<dbReference type="Gene3D" id="3.40.1190.10">
    <property type="entry name" value="Mur-like, catalytic domain"/>
    <property type="match status" value="1"/>
</dbReference>
<name>C1EGW6_MICCC</name>
<dbReference type="STRING" id="296587.C1EGW6"/>
<sequence>MEEEEVTDDEYRAALEALQSTISGKTRAAPKGPNDLTWEQQFDRLHLYLERLGMTESVNAMSYIHVAGTKGKGSTCAFVDACLRRAGTRTGLYTSPHLVDIRERYRIDGRPVSKTTFTRNFWWLHAKLRETCEADLGMPAYFRFLTLLGFRIFTERAVDAVVLEVGLGGRLDATNVIRRPAVCGVTSLGLDHVEVLGDTVGKIAREKAGIFKPHCPAITSPQVPEAMQALELRAAEVDGCSLTTARPLREWRTPSGDPIRLGLAGKHQELNAALAIELMRTWTRRTSPVWGADALRCLDAGTLPETWATGLAETEWFGRAQVVPDDVEDLSWYLDGAHTEESMRHVAEWFCGRADGDETDGGGGGGTAGGGSDGEKSIAEPPVVRLLLFNCMEERDPTTLLTPLAQTAEAYGAPITAPALFAPAESSSKGLTPFAGAQDCAWQTKLARTWDDLARKHAGAEGARVGAQLAGASVNTSPPSTASAVVPRLRAAVEQIRRRAREERALGSGRRVHVLVTGSLYLVGDMLRILGRAG</sequence>
<dbReference type="FunFam" id="3.40.1190.10:FF:000008">
    <property type="entry name" value="Folylpolyglutamate synthase"/>
    <property type="match status" value="1"/>
</dbReference>
<feature type="binding site" evidence="19">
    <location>
        <position position="164"/>
    </location>
    <ligand>
        <name>Mg(2+)</name>
        <dbReference type="ChEBI" id="CHEBI:18420"/>
        <label>1</label>
    </ligand>
</feature>
<evidence type="ECO:0000256" key="13">
    <source>
        <dbReference type="ARBA" id="ARBA00022842"/>
    </source>
</evidence>
<evidence type="ECO:0000256" key="12">
    <source>
        <dbReference type="ARBA" id="ARBA00022840"/>
    </source>
</evidence>
<dbReference type="EC" id="6.3.2.17" evidence="17"/>
<evidence type="ECO:0000256" key="2">
    <source>
        <dbReference type="ARBA" id="ARBA00004305"/>
    </source>
</evidence>
<feature type="compositionally biased region" description="Gly residues" evidence="20">
    <location>
        <begin position="361"/>
        <end position="372"/>
    </location>
</feature>
<protein>
    <recommendedName>
        <fullName evidence="17">Folylpolyglutamate synthase</fullName>
        <ecNumber evidence="17">6.3.2.17</ecNumber>
    </recommendedName>
    <alternativeName>
        <fullName evidence="17">Folylpoly-gamma-glutamate synthetase</fullName>
    </alternativeName>
    <alternativeName>
        <fullName evidence="17">Tetrahydrofolylpolyglutamate synthase</fullName>
    </alternativeName>
</protein>
<dbReference type="GO" id="GO:0004326">
    <property type="term" value="F:tetrahydrofolylpolyglutamate synthase activity"/>
    <property type="evidence" value="ECO:0007669"/>
    <property type="project" value="UniProtKB-EC"/>
</dbReference>
<dbReference type="PIRSF" id="PIRSF038895">
    <property type="entry name" value="FPGS"/>
    <property type="match status" value="1"/>
</dbReference>
<dbReference type="Gene3D" id="3.90.190.20">
    <property type="entry name" value="Mur ligase, C-terminal domain"/>
    <property type="match status" value="1"/>
</dbReference>
<dbReference type="GO" id="GO:0005524">
    <property type="term" value="F:ATP binding"/>
    <property type="evidence" value="ECO:0007669"/>
    <property type="project" value="UniProtKB-KW"/>
</dbReference>
<accession>C1EGW6</accession>
<comment type="pathway">
    <text evidence="4 17">Cofactor biosynthesis; tetrahydrofolylpolyglutamate biosynthesis.</text>
</comment>
<evidence type="ECO:0000256" key="18">
    <source>
        <dbReference type="PIRSR" id="PIRSR038895-1"/>
    </source>
</evidence>
<dbReference type="InterPro" id="IPR023600">
    <property type="entry name" value="Folylpolyglutamate_synth_euk"/>
</dbReference>
<comment type="function">
    <text evidence="17">Catalyzes conversion of folates to polyglutamate derivatives allowing concentration of folate compounds in the cell and the intracellular retention of these cofactors, which are important substrates for most of the folate-dependent enzymes that are involved in one-carbon transfer reactions involved in purine, pyrimidine and amino acid synthesis.</text>
</comment>
<feature type="binding site" evidence="19">
    <location>
        <position position="95"/>
    </location>
    <ligand>
        <name>Mg(2+)</name>
        <dbReference type="ChEBI" id="CHEBI:18420"/>
        <label>1</label>
    </ligand>
</feature>
<evidence type="ECO:0000256" key="5">
    <source>
        <dbReference type="ARBA" id="ARBA00008276"/>
    </source>
</evidence>
<dbReference type="GO" id="GO:0046872">
    <property type="term" value="F:metal ion binding"/>
    <property type="evidence" value="ECO:0007669"/>
    <property type="project" value="UniProtKB-KW"/>
</dbReference>
<keyword evidence="9 19" id="KW-0479">Metal-binding</keyword>
<evidence type="ECO:0000256" key="15">
    <source>
        <dbReference type="ARBA" id="ARBA00023136"/>
    </source>
</evidence>
<feature type="binding site" evidence="18">
    <location>
        <position position="335"/>
    </location>
    <ligand>
        <name>ATP</name>
        <dbReference type="ChEBI" id="CHEBI:30616"/>
    </ligand>
</feature>
<dbReference type="FunCoup" id="C1EGW6">
    <property type="interactions" value="1918"/>
</dbReference>
<dbReference type="GO" id="GO:0005829">
    <property type="term" value="C:cytosol"/>
    <property type="evidence" value="ECO:0007669"/>
    <property type="project" value="TreeGrafter"/>
</dbReference>
<dbReference type="GO" id="GO:0005759">
    <property type="term" value="C:mitochondrial matrix"/>
    <property type="evidence" value="ECO:0007669"/>
    <property type="project" value="UniProtKB-SubCell"/>
</dbReference>
<evidence type="ECO:0000256" key="7">
    <source>
        <dbReference type="ARBA" id="ARBA00022563"/>
    </source>
</evidence>
<keyword evidence="13 19" id="KW-0460">Magnesium</keyword>
<dbReference type="GO" id="GO:0006730">
    <property type="term" value="P:one-carbon metabolic process"/>
    <property type="evidence" value="ECO:0007669"/>
    <property type="project" value="UniProtKB-KW"/>
</dbReference>
<comment type="cofactor">
    <cofactor evidence="17">
        <name>a monovalent cation</name>
        <dbReference type="ChEBI" id="CHEBI:60242"/>
    </cofactor>
    <text evidence="17">A monovalent cation.</text>
</comment>
<evidence type="ECO:0000256" key="20">
    <source>
        <dbReference type="SAM" id="MobiDB-lite"/>
    </source>
</evidence>
<dbReference type="Proteomes" id="UP000002009">
    <property type="component" value="Chromosome 14"/>
</dbReference>
<comment type="subcellular location">
    <subcellularLocation>
        <location evidence="3">Cytoplasm</location>
    </subcellularLocation>
    <subcellularLocation>
        <location evidence="1">Mitochondrion inner membrane</location>
    </subcellularLocation>
    <subcellularLocation>
        <location evidence="2">Mitochondrion matrix</location>
    </subcellularLocation>
</comment>